<dbReference type="InterPro" id="IPR007577">
    <property type="entry name" value="GlycoTrfase_DXD_sugar-bd_CS"/>
</dbReference>
<dbReference type="GO" id="GO:0016020">
    <property type="term" value="C:membrane"/>
    <property type="evidence" value="ECO:0007669"/>
    <property type="project" value="GOC"/>
</dbReference>
<name>V9SGE8_9VIRU</name>
<evidence type="ECO:0000256" key="1">
    <source>
        <dbReference type="ARBA" id="ARBA00022679"/>
    </source>
</evidence>
<keyword evidence="4" id="KW-1185">Reference proteome</keyword>
<dbReference type="PANTHER" id="PTHR32385:SF23">
    <property type="entry name" value="NUCLEOTIDE-DIPHOSPHO-SUGAR TRANSFERASE"/>
    <property type="match status" value="1"/>
</dbReference>
<dbReference type="InterPro" id="IPR051706">
    <property type="entry name" value="Glycosyltransferase_domain"/>
</dbReference>
<dbReference type="InterPro" id="IPR029044">
    <property type="entry name" value="Nucleotide-diphossugar_trans"/>
</dbReference>
<reference evidence="3 4" key="1">
    <citation type="journal article" date="2014" name="Arch. Virol.">
        <title>Complete genome sequence of Tunisvirus, a new member of the proposed family Marseilleviridae.</title>
        <authorList>
            <person name="Aherfi S."/>
            <person name="Boughalmi M."/>
            <person name="Pagnier I."/>
            <person name="Fournous G."/>
            <person name="La Scola B."/>
            <person name="Raoult D."/>
            <person name="Colson P."/>
        </authorList>
    </citation>
    <scope>NUCLEOTIDE SEQUENCE [LARGE SCALE GENOMIC DNA]</scope>
    <source>
        <strain evidence="3 4">U484</strain>
    </source>
</reference>
<organism evidence="3 4">
    <name type="scientific">Tunisvirus fontaine2</name>
    <dbReference type="NCBI Taxonomy" id="1421067"/>
    <lineage>
        <taxon>Viruses</taxon>
        <taxon>Varidnaviria</taxon>
        <taxon>Bamfordvirae</taxon>
        <taxon>Nucleocytoviricota</taxon>
        <taxon>Megaviricetes</taxon>
        <taxon>Pimascovirales</taxon>
        <taxon>Pimascovirales incertae sedis</taxon>
        <taxon>Marseilleviridae</taxon>
        <taxon>Losannavirus</taxon>
        <taxon>Losannavirus tunisense</taxon>
    </lineage>
</organism>
<dbReference type="Pfam" id="PF04488">
    <property type="entry name" value="Gly_transf_sug"/>
    <property type="match status" value="1"/>
</dbReference>
<evidence type="ECO:0000313" key="3">
    <source>
        <dbReference type="EMBL" id="AHC54964.1"/>
    </source>
</evidence>
<keyword evidence="2" id="KW-0812">Transmembrane</keyword>
<dbReference type="GO" id="GO:0000030">
    <property type="term" value="F:mannosyltransferase activity"/>
    <property type="evidence" value="ECO:0007669"/>
    <property type="project" value="TreeGrafter"/>
</dbReference>
<dbReference type="SUPFAM" id="SSF53448">
    <property type="entry name" value="Nucleotide-diphospho-sugar transferases"/>
    <property type="match status" value="1"/>
</dbReference>
<evidence type="ECO:0000256" key="2">
    <source>
        <dbReference type="SAM" id="Phobius"/>
    </source>
</evidence>
<gene>
    <name evidence="3" type="ORF">TNS_ORF246</name>
</gene>
<protein>
    <submittedName>
        <fullName evidence="3">Putative glycosyltransferase</fullName>
    </submittedName>
</protein>
<dbReference type="GO" id="GO:0051999">
    <property type="term" value="P:mannosyl-inositol phosphorylceramide biosynthetic process"/>
    <property type="evidence" value="ECO:0007669"/>
    <property type="project" value="TreeGrafter"/>
</dbReference>
<dbReference type="PANTHER" id="PTHR32385">
    <property type="entry name" value="MANNOSYL PHOSPHORYLINOSITOL CERAMIDE SYNTHASE"/>
    <property type="match status" value="1"/>
</dbReference>
<proteinExistence type="predicted"/>
<keyword evidence="2" id="KW-0472">Membrane</keyword>
<dbReference type="Proteomes" id="UP000232615">
    <property type="component" value="Segment"/>
</dbReference>
<accession>V9SGE8</accession>
<sequence length="334" mass="38666">MDKLYRGSTASYKKEDCKEKKTWKNIVIFFLKLLKGQNSPFLMKRRVKFSSPKILHQTWKSRKIPESCKEFVGTWKTTHSDYLYKFYLDDDLREAVKKFVPQHLALYDAMSKNIERVDFARYAILYGIGGAYADLDTVPLRRIDHWMSLGKVVLGREPLEHSRTLYGREVVLCNAFMISPPKEEFWLRLLNFISDNYDSKSDPVSNTGPMAMTLFLEKHPDAFENVVITDPCVFFSLTNGFTSKTQLGFTGVSRFCDLQNPTCKDKIPYVVHAWHNEWASFPGKTALKEVLNKFRKKDKKTIIAKVGSKQDKTMLWIAGLGVVLFAILLFARRK</sequence>
<evidence type="ECO:0000313" key="4">
    <source>
        <dbReference type="Proteomes" id="UP000232615"/>
    </source>
</evidence>
<keyword evidence="1 3" id="KW-0808">Transferase</keyword>
<dbReference type="EMBL" id="KF483846">
    <property type="protein sequence ID" value="AHC54964.1"/>
    <property type="molecule type" value="Genomic_DNA"/>
</dbReference>
<dbReference type="Gene3D" id="3.90.550.20">
    <property type="match status" value="1"/>
</dbReference>
<keyword evidence="2" id="KW-1133">Transmembrane helix</keyword>
<feature type="transmembrane region" description="Helical" evidence="2">
    <location>
        <begin position="313"/>
        <end position="331"/>
    </location>
</feature>